<evidence type="ECO:0000313" key="2">
    <source>
        <dbReference type="Proteomes" id="UP001579974"/>
    </source>
</evidence>
<organism evidence="1 2">
    <name type="scientific">Alicyclobacillus fastidiosus</name>
    <dbReference type="NCBI Taxonomy" id="392011"/>
    <lineage>
        <taxon>Bacteria</taxon>
        <taxon>Bacillati</taxon>
        <taxon>Bacillota</taxon>
        <taxon>Bacilli</taxon>
        <taxon>Bacillales</taxon>
        <taxon>Alicyclobacillaceae</taxon>
        <taxon>Alicyclobacillus</taxon>
    </lineage>
</organism>
<proteinExistence type="predicted"/>
<name>A0ABV5ADF7_9BACL</name>
<evidence type="ECO:0000313" key="1">
    <source>
        <dbReference type="EMBL" id="MFB5190203.1"/>
    </source>
</evidence>
<dbReference type="RefSeq" id="WP_275473741.1">
    <property type="nucleotide sequence ID" value="NZ_CP162940.1"/>
</dbReference>
<dbReference type="InterPro" id="IPR007263">
    <property type="entry name" value="DCC1-like"/>
</dbReference>
<dbReference type="InterPro" id="IPR052927">
    <property type="entry name" value="DCC_oxidoreductase"/>
</dbReference>
<reference evidence="1 2" key="1">
    <citation type="journal article" date="2024" name="Int. J. Mol. Sci.">
        <title>Exploration of Alicyclobacillus spp. Genome in Search of Antibiotic Resistance.</title>
        <authorList>
            <person name="Bucka-Kolendo J."/>
            <person name="Kiousi D.E."/>
            <person name="Dekowska A."/>
            <person name="Mikolajczuk-Szczyrba A."/>
            <person name="Karadedos D.M."/>
            <person name="Michael P."/>
            <person name="Galanis A."/>
            <person name="Sokolowska B."/>
        </authorList>
    </citation>
    <scope>NUCLEOTIDE SEQUENCE [LARGE SCALE GENOMIC DNA]</scope>
    <source>
        <strain evidence="1 2">KKP 3000</strain>
    </source>
</reference>
<dbReference type="PANTHER" id="PTHR33639">
    <property type="entry name" value="THIOL-DISULFIDE OXIDOREDUCTASE DCC"/>
    <property type="match status" value="1"/>
</dbReference>
<accession>A0ABV5ADF7</accession>
<keyword evidence="2" id="KW-1185">Reference proteome</keyword>
<dbReference type="Pfam" id="PF04134">
    <property type="entry name" value="DCC1-like"/>
    <property type="match status" value="1"/>
</dbReference>
<dbReference type="PANTHER" id="PTHR33639:SF2">
    <property type="entry name" value="DUF393 DOMAIN-CONTAINING PROTEIN"/>
    <property type="match status" value="1"/>
</dbReference>
<protein>
    <submittedName>
        <fullName evidence="1">DCC1-like thiol-disulfide oxidoreductase family protein</fullName>
    </submittedName>
</protein>
<comment type="caution">
    <text evidence="1">The sequence shown here is derived from an EMBL/GenBank/DDBJ whole genome shotgun (WGS) entry which is preliminary data.</text>
</comment>
<sequence length="137" mass="16011">MEQGKVILFDGVCHLCSAVVRFVIRRDPTRRFRFAPLQSVVAQQWIQSSGIDQNSVVLMEQGHVYVKSAAVLRILRELRGVWPLYYLFVLIPAPLRDAAYDFVATHRRQWFGQLDACMVPTDEMRDRFLDEFQDHLK</sequence>
<dbReference type="Proteomes" id="UP001579974">
    <property type="component" value="Unassembled WGS sequence"/>
</dbReference>
<dbReference type="EMBL" id="JBDXSU010000005">
    <property type="protein sequence ID" value="MFB5190203.1"/>
    <property type="molecule type" value="Genomic_DNA"/>
</dbReference>
<gene>
    <name evidence="1" type="ORF">KKP3000_003648</name>
</gene>